<dbReference type="Pfam" id="PF01380">
    <property type="entry name" value="SIS"/>
    <property type="match status" value="2"/>
</dbReference>
<dbReference type="PROSITE" id="PS51464">
    <property type="entry name" value="SIS"/>
    <property type="match status" value="2"/>
</dbReference>
<dbReference type="GO" id="GO:0006002">
    <property type="term" value="P:fructose 6-phosphate metabolic process"/>
    <property type="evidence" value="ECO:0007669"/>
    <property type="project" value="TreeGrafter"/>
</dbReference>
<dbReference type="CDD" id="cd00714">
    <property type="entry name" value="GFAT"/>
    <property type="match status" value="1"/>
</dbReference>
<dbReference type="CDD" id="cd05008">
    <property type="entry name" value="SIS_GlmS_GlmD_1"/>
    <property type="match status" value="1"/>
</dbReference>
<dbReference type="UniPathway" id="UPA00113">
    <property type="reaction ID" value="UER00528"/>
</dbReference>
<evidence type="ECO:0000256" key="9">
    <source>
        <dbReference type="ARBA" id="ARBA00029805"/>
    </source>
</evidence>
<dbReference type="EC" id="2.6.1.16" evidence="4"/>
<dbReference type="InterPro" id="IPR017932">
    <property type="entry name" value="GATase_2_dom"/>
</dbReference>
<evidence type="ECO:0000256" key="3">
    <source>
        <dbReference type="ARBA" id="ARBA00004775"/>
    </source>
</evidence>
<feature type="domain" description="SIS" evidence="12">
    <location>
        <begin position="382"/>
        <end position="521"/>
    </location>
</feature>
<evidence type="ECO:0000256" key="4">
    <source>
        <dbReference type="ARBA" id="ARBA00012916"/>
    </source>
</evidence>
<feature type="domain" description="SIS" evidence="12">
    <location>
        <begin position="554"/>
        <end position="694"/>
    </location>
</feature>
<dbReference type="OrthoDB" id="15235at2759"/>
<keyword evidence="5 13" id="KW-0032">Aminotransferase</keyword>
<dbReference type="FunFam" id="3.60.20.10:FF:000052">
    <property type="entry name" value="Glutamine--fructose-6-phosphate aminotransferase [isomerizing] 2"/>
    <property type="match status" value="1"/>
</dbReference>
<dbReference type="GO" id="GO:0097367">
    <property type="term" value="F:carbohydrate derivative binding"/>
    <property type="evidence" value="ECO:0007669"/>
    <property type="project" value="InterPro"/>
</dbReference>
<keyword evidence="14" id="KW-1185">Reference proteome</keyword>
<dbReference type="InterPro" id="IPR001347">
    <property type="entry name" value="SIS_dom"/>
</dbReference>
<keyword evidence="6 13" id="KW-0808">Transferase</keyword>
<name>S7W9C7_SPRLO</name>
<accession>S7W9C7</accession>
<dbReference type="VEuPathDB" id="MicrosporidiaDB:SLOPH_390"/>
<dbReference type="PANTHER" id="PTHR10937">
    <property type="entry name" value="GLUCOSAMINE--FRUCTOSE-6-PHOSPHATE AMINOTRANSFERASE, ISOMERIZING"/>
    <property type="match status" value="1"/>
</dbReference>
<dbReference type="Pfam" id="PF13522">
    <property type="entry name" value="GATase_6"/>
    <property type="match status" value="1"/>
</dbReference>
<feature type="domain" description="Glutamine amidotransferase type-2" evidence="11">
    <location>
        <begin position="2"/>
        <end position="307"/>
    </location>
</feature>
<comment type="function">
    <text evidence="2">Involved in amino sugar synthesis (formation of chitin, supplies the amino sugars of asparagine-linked oligosaccharides of glycoproteins).</text>
</comment>
<comment type="catalytic activity">
    <reaction evidence="1">
        <text>D-fructose 6-phosphate + L-glutamine = D-glucosamine 6-phosphate + L-glutamate</text>
        <dbReference type="Rhea" id="RHEA:13237"/>
        <dbReference type="ChEBI" id="CHEBI:29985"/>
        <dbReference type="ChEBI" id="CHEBI:58359"/>
        <dbReference type="ChEBI" id="CHEBI:58725"/>
        <dbReference type="ChEBI" id="CHEBI:61527"/>
        <dbReference type="EC" id="2.6.1.16"/>
    </reaction>
</comment>
<dbReference type="Gene3D" id="3.60.20.10">
    <property type="entry name" value="Glutamine Phosphoribosylpyrophosphate, subunit 1, domain 1"/>
    <property type="match status" value="1"/>
</dbReference>
<dbReference type="GO" id="GO:0004360">
    <property type="term" value="F:glutamine-fructose-6-phosphate transaminase (isomerizing) activity"/>
    <property type="evidence" value="ECO:0007669"/>
    <property type="project" value="UniProtKB-EC"/>
</dbReference>
<evidence type="ECO:0000256" key="2">
    <source>
        <dbReference type="ARBA" id="ARBA00003267"/>
    </source>
</evidence>
<dbReference type="InterPro" id="IPR046348">
    <property type="entry name" value="SIS_dom_sf"/>
</dbReference>
<dbReference type="CDD" id="cd05009">
    <property type="entry name" value="SIS_GlmS_GlmD_2"/>
    <property type="match status" value="1"/>
</dbReference>
<evidence type="ECO:0000256" key="10">
    <source>
        <dbReference type="ARBA" id="ARBA00033302"/>
    </source>
</evidence>
<gene>
    <name evidence="13" type="ORF">SLOPH_390</name>
</gene>
<comment type="caution">
    <text evidence="13">The sequence shown here is derived from an EMBL/GenBank/DDBJ whole genome shotgun (WGS) entry which is preliminary data.</text>
</comment>
<dbReference type="FunFam" id="3.40.50.10490:FF:000001">
    <property type="entry name" value="Glutamine--fructose-6-phosphate aminotransferase [isomerizing]"/>
    <property type="match status" value="1"/>
</dbReference>
<dbReference type="InParanoid" id="S7W9C7"/>
<dbReference type="FunFam" id="3.40.50.10490:FF:000002">
    <property type="entry name" value="Glutamine--fructose-6-phosphate aminotransferase [isomerizing]"/>
    <property type="match status" value="1"/>
</dbReference>
<evidence type="ECO:0000256" key="6">
    <source>
        <dbReference type="ARBA" id="ARBA00022679"/>
    </source>
</evidence>
<comment type="pathway">
    <text evidence="3">Nucleotide-sugar biosynthesis; UDP-N-acetyl-alpha-D-glucosamine biosynthesis; alpha-D-glucosamine 6-phosphate from D-fructose 6-phosphate: step 1/1.</text>
</comment>
<organism evidence="13 14">
    <name type="scientific">Spraguea lophii (strain 42_110)</name>
    <name type="common">Microsporidian parasite</name>
    <dbReference type="NCBI Taxonomy" id="1358809"/>
    <lineage>
        <taxon>Eukaryota</taxon>
        <taxon>Fungi</taxon>
        <taxon>Fungi incertae sedis</taxon>
        <taxon>Microsporidia</taxon>
        <taxon>Spragueidae</taxon>
        <taxon>Spraguea</taxon>
    </lineage>
</organism>
<dbReference type="HOGENOM" id="CLU_012520_5_2_1"/>
<dbReference type="Proteomes" id="UP000014978">
    <property type="component" value="Unassembled WGS sequence"/>
</dbReference>
<dbReference type="OMA" id="ASEYRYA"/>
<evidence type="ECO:0000313" key="13">
    <source>
        <dbReference type="EMBL" id="EPR79481.1"/>
    </source>
</evidence>
<dbReference type="Gene3D" id="3.40.50.10490">
    <property type="entry name" value="Glucose-6-phosphate isomerase like protein, domain 1"/>
    <property type="match status" value="2"/>
</dbReference>
<dbReference type="GO" id="GO:0006487">
    <property type="term" value="P:protein N-linked glycosylation"/>
    <property type="evidence" value="ECO:0007669"/>
    <property type="project" value="TreeGrafter"/>
</dbReference>
<protein>
    <recommendedName>
        <fullName evidence="4">glutamine--fructose-6-phosphate transaminase (isomerizing)</fullName>
        <ecNumber evidence="4">2.6.1.16</ecNumber>
    </recommendedName>
    <alternativeName>
        <fullName evidence="10">D-fructose-6-phosphate amidotransferase</fullName>
    </alternativeName>
    <alternativeName>
        <fullName evidence="9">Hexosephosphate aminotransferase</fullName>
    </alternativeName>
</protein>
<evidence type="ECO:0000259" key="11">
    <source>
        <dbReference type="PROSITE" id="PS51278"/>
    </source>
</evidence>
<sequence>MCGIFCYANFLTCRSKKEIVDILINGLRRLEYRGYDSAGICVRDEKTMGFETIKSIGKVQCLADQVLECTKVDLEEMCENHVGIAHTRWATHGEPSERNSHPIKSDSSGKFIVVHNGIITNYKELKELLEKKGYGFETETDTEVASKLALYFYNESRKKGEILDFISIVKKVIKHCDGAFAFVFVSSIFPNEIVAVRKSSPLLIGVKSDSKMRLNFLDVNFGTSKDDEPASPLMKPDALFIKPSPQSPYYECKDIKEGVGTMSLGTDKEELSSQLELFFSSDTSAIVEHTKKVIFLEDDDIVHVKNGNLMIHRPNSKEKDKGKSGIREVQTIETELAQIMKGDFDHFMLKEIYEQTESVVNTMRGRINFKERYVHLGGLTEFLSQIKRSQRLIFVACGTSYHSCLANRAIFEELIDIPVAIELASDFMDRRCPIFRSDCIFFVSQSGETADTIIALRYCLERDALCVGVTNTVGSTISRETHCGVHINAGPEIGVASTKAYTSQFVALLMIAIQLSQDNLSHKNRISEIINGLDEISTKIKETLDLANEIKEMALKEYSKPRSMLILGRGYQHATCLEGALKIKEVAYIHCEGVLTGELKHGPLALIDEYMALLMIITNDSMLAKTQNAVHEILARKANPIILCSKELLPEFKGLKTIGLPSTIDCLQGLITVIPLQLISYHLALAKGYDVDCPRNLAKSVTVE</sequence>
<dbReference type="FunCoup" id="S7W9C7">
    <property type="interactions" value="43"/>
</dbReference>
<keyword evidence="7" id="KW-0677">Repeat</keyword>
<dbReference type="NCBIfam" id="NF001484">
    <property type="entry name" value="PRK00331.1"/>
    <property type="match status" value="1"/>
</dbReference>
<evidence type="ECO:0000256" key="5">
    <source>
        <dbReference type="ARBA" id="ARBA00022576"/>
    </source>
</evidence>
<keyword evidence="8" id="KW-0315">Glutamine amidotransferase</keyword>
<dbReference type="EMBL" id="ATCN01000233">
    <property type="protein sequence ID" value="EPR79481.1"/>
    <property type="molecule type" value="Genomic_DNA"/>
</dbReference>
<dbReference type="SUPFAM" id="SSF56235">
    <property type="entry name" value="N-terminal nucleophile aminohydrolases (Ntn hydrolases)"/>
    <property type="match status" value="1"/>
</dbReference>
<dbReference type="PROSITE" id="PS51278">
    <property type="entry name" value="GATASE_TYPE_2"/>
    <property type="match status" value="1"/>
</dbReference>
<dbReference type="STRING" id="1358809.S7W9C7"/>
<dbReference type="PANTHER" id="PTHR10937:SF0">
    <property type="entry name" value="GLUTAMINE--FRUCTOSE-6-PHOSPHATE TRANSAMINASE (ISOMERIZING)"/>
    <property type="match status" value="1"/>
</dbReference>
<reference evidence="14" key="1">
    <citation type="journal article" date="2013" name="PLoS Genet.">
        <title>The genome of Spraguea lophii and the basis of host-microsporidian interactions.</title>
        <authorList>
            <person name="Campbell S.E."/>
            <person name="Williams T.A."/>
            <person name="Yousuf A."/>
            <person name="Soanes D.M."/>
            <person name="Paszkiewicz K.H."/>
            <person name="Williams B.A.P."/>
        </authorList>
    </citation>
    <scope>NUCLEOTIDE SEQUENCE [LARGE SCALE GENOMIC DNA]</scope>
    <source>
        <strain evidence="14">42_110</strain>
    </source>
</reference>
<dbReference type="GO" id="GO:0006048">
    <property type="term" value="P:UDP-N-acetylglucosamine biosynthetic process"/>
    <property type="evidence" value="ECO:0007669"/>
    <property type="project" value="UniProtKB-UniPathway"/>
</dbReference>
<evidence type="ECO:0000259" key="12">
    <source>
        <dbReference type="PROSITE" id="PS51464"/>
    </source>
</evidence>
<dbReference type="InterPro" id="IPR047084">
    <property type="entry name" value="GFAT_N"/>
</dbReference>
<evidence type="ECO:0000256" key="1">
    <source>
        <dbReference type="ARBA" id="ARBA00001031"/>
    </source>
</evidence>
<evidence type="ECO:0000313" key="14">
    <source>
        <dbReference type="Proteomes" id="UP000014978"/>
    </source>
</evidence>
<dbReference type="SUPFAM" id="SSF53697">
    <property type="entry name" value="SIS domain"/>
    <property type="match status" value="1"/>
</dbReference>
<dbReference type="InterPro" id="IPR035490">
    <property type="entry name" value="GlmS/FrlB_SIS"/>
</dbReference>
<evidence type="ECO:0000256" key="7">
    <source>
        <dbReference type="ARBA" id="ARBA00022737"/>
    </source>
</evidence>
<proteinExistence type="predicted"/>
<dbReference type="InterPro" id="IPR029055">
    <property type="entry name" value="Ntn_hydrolases_N"/>
</dbReference>
<dbReference type="InterPro" id="IPR035466">
    <property type="entry name" value="GlmS/AgaS_SIS"/>
</dbReference>
<evidence type="ECO:0000256" key="8">
    <source>
        <dbReference type="ARBA" id="ARBA00022962"/>
    </source>
</evidence>
<dbReference type="AlphaFoldDB" id="S7W9C7"/>